<organism evidence="1">
    <name type="scientific">Musa acuminata subsp. malaccensis</name>
    <name type="common">Wild banana</name>
    <name type="synonym">Musa malaccensis</name>
    <dbReference type="NCBI Taxonomy" id="214687"/>
    <lineage>
        <taxon>Eukaryota</taxon>
        <taxon>Viridiplantae</taxon>
        <taxon>Streptophyta</taxon>
        <taxon>Embryophyta</taxon>
        <taxon>Tracheophyta</taxon>
        <taxon>Spermatophyta</taxon>
        <taxon>Magnoliopsida</taxon>
        <taxon>Liliopsida</taxon>
        <taxon>Zingiberales</taxon>
        <taxon>Musaceae</taxon>
        <taxon>Musa</taxon>
    </lineage>
</organism>
<sequence length="45" mass="5049">MVGGNATTTPDATNGDAMERWTLNIKAEFVLNRSISHDHFEHIIH</sequence>
<reference evidence="1" key="1">
    <citation type="submission" date="2021-03" db="EMBL/GenBank/DDBJ databases">
        <authorList>
            <consortium name="Genoscope - CEA"/>
            <person name="William W."/>
        </authorList>
    </citation>
    <scope>NUCLEOTIDE SEQUENCE</scope>
    <source>
        <strain evidence="1">Doubled-haploid Pahang</strain>
    </source>
</reference>
<dbReference type="EMBL" id="HG996472">
    <property type="protein sequence ID" value="CAG1832011.1"/>
    <property type="molecule type" value="Genomic_DNA"/>
</dbReference>
<evidence type="ECO:0000313" key="1">
    <source>
        <dbReference type="EMBL" id="CAG1832011.1"/>
    </source>
</evidence>
<accession>A0A8D6ZLW4</accession>
<proteinExistence type="predicted"/>
<dbReference type="AlphaFoldDB" id="A0A8D6ZLW4"/>
<gene>
    <name evidence="1" type="ORF">GSMUA_100130.1</name>
</gene>
<name>A0A8D6ZLW4_MUSAM</name>
<protein>
    <submittedName>
        <fullName evidence="1">(wild Malaysian banana) hypothetical protein</fullName>
    </submittedName>
</protein>